<dbReference type="PANTHER" id="PTHR21310">
    <property type="entry name" value="AMINOGLYCOSIDE PHOSPHOTRANSFERASE-RELATED-RELATED"/>
    <property type="match status" value="1"/>
</dbReference>
<dbReference type="InterPro" id="IPR002575">
    <property type="entry name" value="Aminoglycoside_PTrfase"/>
</dbReference>
<dbReference type="RefSeq" id="WP_321395588.1">
    <property type="nucleotide sequence ID" value="NZ_CP139487.1"/>
</dbReference>
<dbReference type="AlphaFoldDB" id="A0AAX4HPT4"/>
<protein>
    <submittedName>
        <fullName evidence="2">Phosphotransferase</fullName>
    </submittedName>
</protein>
<dbReference type="SUPFAM" id="SSF56112">
    <property type="entry name" value="Protein kinase-like (PK-like)"/>
    <property type="match status" value="1"/>
</dbReference>
<feature type="domain" description="Aminoglycoside phosphotransferase" evidence="1">
    <location>
        <begin position="34"/>
        <end position="258"/>
    </location>
</feature>
<dbReference type="Gene3D" id="3.90.1200.10">
    <property type="match status" value="1"/>
</dbReference>
<gene>
    <name evidence="2" type="ORF">SOO65_01060</name>
</gene>
<sequence length="343" mass="41469">MKPEQAERFFIEELFNKTQDKDILKNEKLEEIDKLTGDASTRRYYRIFTDKKSYVVCLDNPFEGEMEKHPFLSVQQFLGTNKVRVPAILDHNLSRGYSLQEDLGNVTLLTHLSDMTSTEKEYTVYKTIVDQLLELHRIPAGAVKNPNLFQLKFDYQKYMDETRFTFKYFLNFFNKIEDENLIQDLEKLFDPIMKRLADQKMVITHRDFHSRNIMVKDNNYIFIDFQDARWGIPQYDLVSLLEDCYYDLKQSNRESLKRYYYDNLDPAIHGQKTYEQFLELYDDMTIQRVFKAVGSFCYIYNWRKDDRYLKYIGFAMEKIRRVMMDNPRYADLKQKLYQHYYAN</sequence>
<organism evidence="2 3">
    <name type="scientific">Peredibacter starrii</name>
    <dbReference type="NCBI Taxonomy" id="28202"/>
    <lineage>
        <taxon>Bacteria</taxon>
        <taxon>Pseudomonadati</taxon>
        <taxon>Bdellovibrionota</taxon>
        <taxon>Bacteriovoracia</taxon>
        <taxon>Bacteriovoracales</taxon>
        <taxon>Bacteriovoracaceae</taxon>
        <taxon>Peredibacter</taxon>
    </lineage>
</organism>
<name>A0AAX4HPT4_9BACT</name>
<evidence type="ECO:0000313" key="2">
    <source>
        <dbReference type="EMBL" id="WPU65331.1"/>
    </source>
</evidence>
<dbReference type="EMBL" id="CP139487">
    <property type="protein sequence ID" value="WPU65331.1"/>
    <property type="molecule type" value="Genomic_DNA"/>
</dbReference>
<keyword evidence="3" id="KW-1185">Reference proteome</keyword>
<dbReference type="Proteomes" id="UP001324634">
    <property type="component" value="Chromosome"/>
</dbReference>
<dbReference type="PANTHER" id="PTHR21310:SF15">
    <property type="entry name" value="AMINOGLYCOSIDE PHOSPHOTRANSFERASE DOMAIN-CONTAINING PROTEIN"/>
    <property type="match status" value="1"/>
</dbReference>
<dbReference type="Gene3D" id="3.30.200.20">
    <property type="entry name" value="Phosphorylase Kinase, domain 1"/>
    <property type="match status" value="1"/>
</dbReference>
<accession>A0AAX4HPT4</accession>
<evidence type="ECO:0000259" key="1">
    <source>
        <dbReference type="Pfam" id="PF01636"/>
    </source>
</evidence>
<dbReference type="Pfam" id="PF01636">
    <property type="entry name" value="APH"/>
    <property type="match status" value="1"/>
</dbReference>
<dbReference type="KEGG" id="psti:SOO65_01060"/>
<dbReference type="InterPro" id="IPR011009">
    <property type="entry name" value="Kinase-like_dom_sf"/>
</dbReference>
<proteinExistence type="predicted"/>
<dbReference type="InterPro" id="IPR051678">
    <property type="entry name" value="AGP_Transferase"/>
</dbReference>
<evidence type="ECO:0000313" key="3">
    <source>
        <dbReference type="Proteomes" id="UP001324634"/>
    </source>
</evidence>
<reference evidence="2 3" key="1">
    <citation type="submission" date="2023-11" db="EMBL/GenBank/DDBJ databases">
        <title>Peredibacter starrii A3.12.</title>
        <authorList>
            <person name="Mitchell R.J."/>
        </authorList>
    </citation>
    <scope>NUCLEOTIDE SEQUENCE [LARGE SCALE GENOMIC DNA]</scope>
    <source>
        <strain evidence="2 3">A3.12</strain>
    </source>
</reference>